<dbReference type="InterPro" id="IPR003593">
    <property type="entry name" value="AAA+_ATPase"/>
</dbReference>
<comment type="caution">
    <text evidence="4">The sequence shown here is derived from an EMBL/GenBank/DDBJ whole genome shotgun (WGS) entry which is preliminary data.</text>
</comment>
<dbReference type="EMBL" id="PCSU01000019">
    <property type="protein sequence ID" value="PIP56748.1"/>
    <property type="molecule type" value="Genomic_DNA"/>
</dbReference>
<name>A0A2H0BIA7_UNCKA</name>
<dbReference type="InterPro" id="IPR032781">
    <property type="entry name" value="ABC_tran_Xtn"/>
</dbReference>
<dbReference type="SUPFAM" id="SSF52540">
    <property type="entry name" value="P-loop containing nucleoside triphosphate hydrolases"/>
    <property type="match status" value="2"/>
</dbReference>
<keyword evidence="1" id="KW-0547">Nucleotide-binding</keyword>
<dbReference type="Pfam" id="PF00005">
    <property type="entry name" value="ABC_tran"/>
    <property type="match status" value="2"/>
</dbReference>
<dbReference type="Gene3D" id="3.40.50.300">
    <property type="entry name" value="P-loop containing nucleotide triphosphate hydrolases"/>
    <property type="match status" value="2"/>
</dbReference>
<evidence type="ECO:0000259" key="3">
    <source>
        <dbReference type="PROSITE" id="PS50893"/>
    </source>
</evidence>
<dbReference type="InterPro" id="IPR017871">
    <property type="entry name" value="ABC_transporter-like_CS"/>
</dbReference>
<dbReference type="PROSITE" id="PS00211">
    <property type="entry name" value="ABC_TRANSPORTER_1"/>
    <property type="match status" value="1"/>
</dbReference>
<dbReference type="AlphaFoldDB" id="A0A2H0BIA7"/>
<dbReference type="GO" id="GO:0005524">
    <property type="term" value="F:ATP binding"/>
    <property type="evidence" value="ECO:0007669"/>
    <property type="project" value="UniProtKB-KW"/>
</dbReference>
<dbReference type="CDD" id="cd03221">
    <property type="entry name" value="ABCF_EF-3"/>
    <property type="match status" value="2"/>
</dbReference>
<dbReference type="NCBIfam" id="NF000355">
    <property type="entry name" value="ribo_prot_ABC_F"/>
    <property type="match status" value="1"/>
</dbReference>
<evidence type="ECO:0000313" key="5">
    <source>
        <dbReference type="Proteomes" id="UP000228495"/>
    </source>
</evidence>
<dbReference type="PANTHER" id="PTHR42855">
    <property type="entry name" value="ABC TRANSPORTER ATP-BINDING SUBUNIT"/>
    <property type="match status" value="1"/>
</dbReference>
<evidence type="ECO:0000256" key="2">
    <source>
        <dbReference type="ARBA" id="ARBA00022840"/>
    </source>
</evidence>
<evidence type="ECO:0000256" key="1">
    <source>
        <dbReference type="ARBA" id="ARBA00022741"/>
    </source>
</evidence>
<dbReference type="PANTHER" id="PTHR42855:SF2">
    <property type="entry name" value="DRUG RESISTANCE ABC TRANSPORTER,ATP-BINDING PROTEIN"/>
    <property type="match status" value="1"/>
</dbReference>
<dbReference type="InterPro" id="IPR027417">
    <property type="entry name" value="P-loop_NTPase"/>
</dbReference>
<feature type="domain" description="ABC transporter" evidence="3">
    <location>
        <begin position="288"/>
        <end position="481"/>
    </location>
</feature>
<dbReference type="GO" id="GO:0016887">
    <property type="term" value="F:ATP hydrolysis activity"/>
    <property type="evidence" value="ECO:0007669"/>
    <property type="project" value="InterPro"/>
</dbReference>
<keyword evidence="2" id="KW-0067">ATP-binding</keyword>
<organism evidence="4 5">
    <name type="scientific">candidate division WWE3 bacterium CG22_combo_CG10-13_8_21_14_all_39_12</name>
    <dbReference type="NCBI Taxonomy" id="1975094"/>
    <lineage>
        <taxon>Bacteria</taxon>
        <taxon>Katanobacteria</taxon>
    </lineage>
</organism>
<feature type="domain" description="ABC transporter" evidence="3">
    <location>
        <begin position="2"/>
        <end position="215"/>
    </location>
</feature>
<accession>A0A2H0BIA7</accession>
<dbReference type="InterPro" id="IPR003439">
    <property type="entry name" value="ABC_transporter-like_ATP-bd"/>
</dbReference>
<dbReference type="PROSITE" id="PS50893">
    <property type="entry name" value="ABC_TRANSPORTER_2"/>
    <property type="match status" value="2"/>
</dbReference>
<sequence>MLSIKNLFYELNGHTLLEDISVTIGKHNVIGLIGPNGCGKSTLFNLILKRIKSESGTISLQNERIGFVPQEFDFGDVKTFGEWKTSTIPDPKKQFRLEAILSRLSLNPHPNNTQELGTLSEGQKLKLKLAEALAHEPTLLLMDEPTNHLDIEGILWLETFINTLDASILMISHDRRFLDKCVNRIFEIDEKKLHVFEGNYSNYREQKVSWVEKRNLQYKMQEKKRAQLETLIESARGIKDGKQRGKALRAARKRRDREVSKNEISAYDQYGIKGLNVEGNTHSSKLMLRLDNVSKTFGKKTVFNDLTFEMRGKERVWLYGPNGAGKSTLVNIITNTITPTTGIVTMGENVTWGYFKQNQEHLPLNDTAYEYIRKFMIMTDHQARSFLGKLSFSGEYLDRKLRDMSPGERARLSFGLFTTKEYDLLILDEPTNHLDVWTKETIEKSLATYDGSLLLISHDRMFVQNVGVQKILNLKEGKLQLT</sequence>
<dbReference type="Proteomes" id="UP000228495">
    <property type="component" value="Unassembled WGS sequence"/>
</dbReference>
<protein>
    <recommendedName>
        <fullName evidence="3">ABC transporter domain-containing protein</fullName>
    </recommendedName>
</protein>
<reference evidence="4 5" key="1">
    <citation type="submission" date="2017-09" db="EMBL/GenBank/DDBJ databases">
        <title>Depth-based differentiation of microbial function through sediment-hosted aquifers and enrichment of novel symbionts in the deep terrestrial subsurface.</title>
        <authorList>
            <person name="Probst A.J."/>
            <person name="Ladd B."/>
            <person name="Jarett J.K."/>
            <person name="Geller-Mcgrath D.E."/>
            <person name="Sieber C.M."/>
            <person name="Emerson J.B."/>
            <person name="Anantharaman K."/>
            <person name="Thomas B.C."/>
            <person name="Malmstrom R."/>
            <person name="Stieglmeier M."/>
            <person name="Klingl A."/>
            <person name="Woyke T."/>
            <person name="Ryan C.M."/>
            <person name="Banfield J.F."/>
        </authorList>
    </citation>
    <scope>NUCLEOTIDE SEQUENCE [LARGE SCALE GENOMIC DNA]</scope>
    <source>
        <strain evidence="4">CG22_combo_CG10-13_8_21_14_all_39_12</strain>
    </source>
</reference>
<evidence type="ECO:0000313" key="4">
    <source>
        <dbReference type="EMBL" id="PIP56748.1"/>
    </source>
</evidence>
<dbReference type="InterPro" id="IPR051309">
    <property type="entry name" value="ABCF_ATPase"/>
</dbReference>
<dbReference type="SMART" id="SM00382">
    <property type="entry name" value="AAA"/>
    <property type="match status" value="2"/>
</dbReference>
<dbReference type="Pfam" id="PF12848">
    <property type="entry name" value="ABC_tran_Xtn"/>
    <property type="match status" value="1"/>
</dbReference>
<proteinExistence type="predicted"/>
<gene>
    <name evidence="4" type="ORF">COX05_01435</name>
</gene>